<evidence type="ECO:0000256" key="1">
    <source>
        <dbReference type="ARBA" id="ARBA00002633"/>
    </source>
</evidence>
<evidence type="ECO:0000256" key="8">
    <source>
        <dbReference type="HAMAP-Rule" id="MF_00362"/>
    </source>
</evidence>
<sequence>MALKLEDKKAIVAEVAEQASLALSAAVADYRGLTVNQMSNLRKQARESGVYLKVVRNNLARIAFKGTEFECMNDALVGPLVLAFSKEEPGAAAKLFKNFMKDHKAFEVKNLAMGGELFGADKLEEMSKLPSRNDALALLCNVLLAPVTKFVRTANEIPAQAVRVFAAVGDAK</sequence>
<comment type="function">
    <text evidence="1 8">Forms part of the ribosomal stalk, playing a central role in the interaction of the ribosome with GTP-bound translation factors.</text>
</comment>
<name>A0A8J3EA71_9GAMM</name>
<evidence type="ECO:0000256" key="5">
    <source>
        <dbReference type="ARBA" id="ARBA00022980"/>
    </source>
</evidence>
<reference evidence="9" key="1">
    <citation type="journal article" date="2014" name="Int. J. Syst. Evol. Microbiol.">
        <title>Complete genome sequence of Corynebacterium casei LMG S-19264T (=DSM 44701T), isolated from a smear-ripened cheese.</title>
        <authorList>
            <consortium name="US DOE Joint Genome Institute (JGI-PGF)"/>
            <person name="Walter F."/>
            <person name="Albersmeier A."/>
            <person name="Kalinowski J."/>
            <person name="Ruckert C."/>
        </authorList>
    </citation>
    <scope>NUCLEOTIDE SEQUENCE</scope>
    <source>
        <strain evidence="9">CGMCC 1.15758</strain>
    </source>
</reference>
<evidence type="ECO:0000256" key="6">
    <source>
        <dbReference type="ARBA" id="ARBA00023274"/>
    </source>
</evidence>
<comment type="caution">
    <text evidence="9">The sequence shown here is derived from an EMBL/GenBank/DDBJ whole genome shotgun (WGS) entry which is preliminary data.</text>
</comment>
<reference evidence="9" key="2">
    <citation type="submission" date="2020-09" db="EMBL/GenBank/DDBJ databases">
        <authorList>
            <person name="Sun Q."/>
            <person name="Zhou Y."/>
        </authorList>
    </citation>
    <scope>NUCLEOTIDE SEQUENCE</scope>
    <source>
        <strain evidence="9">CGMCC 1.15758</strain>
    </source>
</reference>
<dbReference type="InterPro" id="IPR043141">
    <property type="entry name" value="Ribosomal_uL10-like_sf"/>
</dbReference>
<keyword evidence="5 8" id="KW-0689">Ribosomal protein</keyword>
<evidence type="ECO:0000256" key="4">
    <source>
        <dbReference type="ARBA" id="ARBA00022884"/>
    </source>
</evidence>
<dbReference type="SUPFAM" id="SSF160369">
    <property type="entry name" value="Ribosomal protein L10-like"/>
    <property type="match status" value="1"/>
</dbReference>
<dbReference type="OrthoDB" id="9808307at2"/>
<comment type="subunit">
    <text evidence="8">Part of the ribosomal stalk of the 50S ribosomal subunit. The N-terminus interacts with L11 and the large rRNA to form the base of the stalk. The C-terminus forms an elongated spine to which L12 dimers bind in a sequential fashion forming a multimeric L10(L12)X complex.</text>
</comment>
<evidence type="ECO:0000256" key="3">
    <source>
        <dbReference type="ARBA" id="ARBA00022730"/>
    </source>
</evidence>
<dbReference type="FunFam" id="3.30.70.1730:FF:000001">
    <property type="entry name" value="50S ribosomal protein L10"/>
    <property type="match status" value="1"/>
</dbReference>
<dbReference type="PANTHER" id="PTHR11560">
    <property type="entry name" value="39S RIBOSOMAL PROTEIN L10, MITOCHONDRIAL"/>
    <property type="match status" value="1"/>
</dbReference>
<accession>A0A8J3EA71</accession>
<dbReference type="Gene3D" id="6.10.250.290">
    <property type="match status" value="1"/>
</dbReference>
<dbReference type="EMBL" id="BMJS01000030">
    <property type="protein sequence ID" value="GGG04214.1"/>
    <property type="molecule type" value="Genomic_DNA"/>
</dbReference>
<organism evidence="9 10">
    <name type="scientific">Cysteiniphilum litorale</name>
    <dbReference type="NCBI Taxonomy" id="2056700"/>
    <lineage>
        <taxon>Bacteria</taxon>
        <taxon>Pseudomonadati</taxon>
        <taxon>Pseudomonadota</taxon>
        <taxon>Gammaproteobacteria</taxon>
        <taxon>Thiotrichales</taxon>
        <taxon>Fastidiosibacteraceae</taxon>
        <taxon>Cysteiniphilum</taxon>
    </lineage>
</organism>
<dbReference type="Proteomes" id="UP000636949">
    <property type="component" value="Unassembled WGS sequence"/>
</dbReference>
<dbReference type="GO" id="GO:0070180">
    <property type="term" value="F:large ribosomal subunit rRNA binding"/>
    <property type="evidence" value="ECO:0007669"/>
    <property type="project" value="UniProtKB-UniRule"/>
</dbReference>
<dbReference type="NCBIfam" id="NF000955">
    <property type="entry name" value="PRK00099.1-1"/>
    <property type="match status" value="1"/>
</dbReference>
<dbReference type="InterPro" id="IPR001790">
    <property type="entry name" value="Ribosomal_uL10"/>
</dbReference>
<keyword evidence="3 8" id="KW-0699">rRNA-binding</keyword>
<dbReference type="InterPro" id="IPR022973">
    <property type="entry name" value="Ribosomal_uL10_bac"/>
</dbReference>
<keyword evidence="6 8" id="KW-0687">Ribonucleoprotein</keyword>
<dbReference type="RefSeq" id="WP_117003537.1">
    <property type="nucleotide sequence ID" value="NZ_BMJS01000030.1"/>
</dbReference>
<proteinExistence type="inferred from homology"/>
<dbReference type="InterPro" id="IPR047865">
    <property type="entry name" value="Ribosomal_uL10_bac_type"/>
</dbReference>
<dbReference type="HAMAP" id="MF_00362">
    <property type="entry name" value="Ribosomal_uL10"/>
    <property type="match status" value="1"/>
</dbReference>
<evidence type="ECO:0000256" key="7">
    <source>
        <dbReference type="ARBA" id="ARBA00035202"/>
    </source>
</evidence>
<dbReference type="GO" id="GO:0005840">
    <property type="term" value="C:ribosome"/>
    <property type="evidence" value="ECO:0007669"/>
    <property type="project" value="UniProtKB-KW"/>
</dbReference>
<keyword evidence="4 8" id="KW-0694">RNA-binding</keyword>
<dbReference type="AlphaFoldDB" id="A0A8J3EA71"/>
<dbReference type="GO" id="GO:1990904">
    <property type="term" value="C:ribonucleoprotein complex"/>
    <property type="evidence" value="ECO:0007669"/>
    <property type="project" value="UniProtKB-KW"/>
</dbReference>
<dbReference type="Gene3D" id="3.30.70.1730">
    <property type="match status" value="1"/>
</dbReference>
<dbReference type="GO" id="GO:0006412">
    <property type="term" value="P:translation"/>
    <property type="evidence" value="ECO:0007669"/>
    <property type="project" value="UniProtKB-UniRule"/>
</dbReference>
<dbReference type="Pfam" id="PF00466">
    <property type="entry name" value="Ribosomal_L10"/>
    <property type="match status" value="1"/>
</dbReference>
<evidence type="ECO:0000313" key="10">
    <source>
        <dbReference type="Proteomes" id="UP000636949"/>
    </source>
</evidence>
<keyword evidence="10" id="KW-1185">Reference proteome</keyword>
<evidence type="ECO:0000313" key="9">
    <source>
        <dbReference type="EMBL" id="GGG04214.1"/>
    </source>
</evidence>
<comment type="similarity">
    <text evidence="2 8">Belongs to the universal ribosomal protein uL10 family.</text>
</comment>
<gene>
    <name evidence="8 9" type="primary">rplJ</name>
    <name evidence="9" type="ORF">GCM10010995_22160</name>
</gene>
<dbReference type="CDD" id="cd05797">
    <property type="entry name" value="Ribosomal_L10"/>
    <property type="match status" value="1"/>
</dbReference>
<protein>
    <recommendedName>
        <fullName evidence="7 8">Large ribosomal subunit protein uL10</fullName>
    </recommendedName>
</protein>
<evidence type="ECO:0000256" key="2">
    <source>
        <dbReference type="ARBA" id="ARBA00008889"/>
    </source>
</evidence>